<dbReference type="PANTHER" id="PTHR22604:SF105">
    <property type="entry name" value="TRANS-1,2-DIHYDROBENZENE-1,2-DIOL DEHYDROGENASE"/>
    <property type="match status" value="1"/>
</dbReference>
<comment type="similarity">
    <text evidence="1">Belongs to the Gfo/Idh/MocA family.</text>
</comment>
<feature type="domain" description="GFO/IDH/MocA-like oxidoreductase" evidence="4">
    <location>
        <begin position="136"/>
        <end position="248"/>
    </location>
</feature>
<dbReference type="Gene3D" id="3.40.50.720">
    <property type="entry name" value="NAD(P)-binding Rossmann-like Domain"/>
    <property type="match status" value="1"/>
</dbReference>
<dbReference type="InterPro" id="IPR036291">
    <property type="entry name" value="NAD(P)-bd_dom_sf"/>
</dbReference>
<dbReference type="InterPro" id="IPR055170">
    <property type="entry name" value="GFO_IDH_MocA-like_dom"/>
</dbReference>
<dbReference type="GO" id="GO:0033712">
    <property type="term" value="F:1,5-anhydro-D-fructose reductase (1,5-anhydro-D-mannitol-forming) activity"/>
    <property type="evidence" value="ECO:0007669"/>
    <property type="project" value="UniProtKB-EC"/>
</dbReference>
<dbReference type="SUPFAM" id="SSF51735">
    <property type="entry name" value="NAD(P)-binding Rossmann-fold domains"/>
    <property type="match status" value="1"/>
</dbReference>
<organism evidence="5">
    <name type="scientific">termite gut metagenome</name>
    <dbReference type="NCBI Taxonomy" id="433724"/>
    <lineage>
        <taxon>unclassified sequences</taxon>
        <taxon>metagenomes</taxon>
        <taxon>organismal metagenomes</taxon>
    </lineage>
</organism>
<reference evidence="5" key="1">
    <citation type="submission" date="2019-03" db="EMBL/GenBank/DDBJ databases">
        <title>Single cell metagenomics reveals metabolic interactions within the superorganism composed of flagellate Streblomastix strix and complex community of Bacteroidetes bacteria on its surface.</title>
        <authorList>
            <person name="Treitli S.C."/>
            <person name="Kolisko M."/>
            <person name="Husnik F."/>
            <person name="Keeling P."/>
            <person name="Hampl V."/>
        </authorList>
    </citation>
    <scope>NUCLEOTIDE SEQUENCE</scope>
    <source>
        <strain evidence="5">STM</strain>
    </source>
</reference>
<dbReference type="PANTHER" id="PTHR22604">
    <property type="entry name" value="OXIDOREDUCTASES"/>
    <property type="match status" value="1"/>
</dbReference>
<evidence type="ECO:0000256" key="2">
    <source>
        <dbReference type="ARBA" id="ARBA00023002"/>
    </source>
</evidence>
<comment type="caution">
    <text evidence="5">The sequence shown here is derived from an EMBL/GenBank/DDBJ whole genome shotgun (WGS) entry which is preliminary data.</text>
</comment>
<dbReference type="EC" id="1.1.1.292" evidence="5"/>
<name>A0A5J4PZQ1_9ZZZZ</name>
<evidence type="ECO:0000259" key="4">
    <source>
        <dbReference type="Pfam" id="PF22725"/>
    </source>
</evidence>
<dbReference type="Gene3D" id="3.30.360.10">
    <property type="entry name" value="Dihydrodipicolinate Reductase, domain 2"/>
    <property type="match status" value="1"/>
</dbReference>
<feature type="domain" description="Gfo/Idh/MocA-like oxidoreductase N-terminal" evidence="3">
    <location>
        <begin position="7"/>
        <end position="122"/>
    </location>
</feature>
<dbReference type="Pfam" id="PF01408">
    <property type="entry name" value="GFO_IDH_MocA"/>
    <property type="match status" value="1"/>
</dbReference>
<sequence>MESKDTFKIAIIGTGWIAEKMAITICGMQGVEKYAIASRHLSKAQAFAEKYEFTRAYGSYEEMLDDEQVQLVYIATPHSFHYEHARLCIMKGKPVLCEKAFTATAPQAEKLLSLAKEKKVFITEAIWTRYMPLSKTINEVIASGVIGVPSMLSANLGYPVGWKERMTKPELAGGALLDLGVYCINFALMVFGTDIKKTLSVCTKTATGVDAEESITFLFNDGKIAVLHSSMYAKTDRQGIISGDRGHLIVENINNPQRISVVTGDYEVVAQYDCPPQITGYEYQVYACIEALKNGWLESPCMPHAETLRIMRLMDSLRKEWGVHYPFDEKI</sequence>
<evidence type="ECO:0000313" key="5">
    <source>
        <dbReference type="EMBL" id="KAA6314612.1"/>
    </source>
</evidence>
<dbReference type="InterPro" id="IPR000683">
    <property type="entry name" value="Gfo/Idh/MocA-like_OxRdtase_N"/>
</dbReference>
<accession>A0A5J4PZQ1</accession>
<proteinExistence type="inferred from homology"/>
<protein>
    <submittedName>
        <fullName evidence="5">1 5-anhydro-D-fructose reductase</fullName>
        <ecNumber evidence="5">1.1.1.292</ecNumber>
    </submittedName>
</protein>
<evidence type="ECO:0000259" key="3">
    <source>
        <dbReference type="Pfam" id="PF01408"/>
    </source>
</evidence>
<dbReference type="SUPFAM" id="SSF55347">
    <property type="entry name" value="Glyceraldehyde-3-phosphate dehydrogenase-like, C-terminal domain"/>
    <property type="match status" value="1"/>
</dbReference>
<dbReference type="GO" id="GO:0000166">
    <property type="term" value="F:nucleotide binding"/>
    <property type="evidence" value="ECO:0007669"/>
    <property type="project" value="InterPro"/>
</dbReference>
<evidence type="ECO:0000256" key="1">
    <source>
        <dbReference type="ARBA" id="ARBA00010928"/>
    </source>
</evidence>
<dbReference type="InterPro" id="IPR050984">
    <property type="entry name" value="Gfo/Idh/MocA_domain"/>
</dbReference>
<gene>
    <name evidence="5" type="ORF">EZS27_034799</name>
</gene>
<dbReference type="Pfam" id="PF22725">
    <property type="entry name" value="GFO_IDH_MocA_C3"/>
    <property type="match status" value="1"/>
</dbReference>
<keyword evidence="2 5" id="KW-0560">Oxidoreductase</keyword>
<dbReference type="AlphaFoldDB" id="A0A5J4PZQ1"/>
<dbReference type="EMBL" id="SNRY01005573">
    <property type="protein sequence ID" value="KAA6314612.1"/>
    <property type="molecule type" value="Genomic_DNA"/>
</dbReference>